<evidence type="ECO:0000259" key="3">
    <source>
        <dbReference type="Pfam" id="PF00294"/>
    </source>
</evidence>
<dbReference type="InterPro" id="IPR002173">
    <property type="entry name" value="Carboh/pur_kinase_PfkB_CS"/>
</dbReference>
<dbReference type="PANTHER" id="PTHR10584">
    <property type="entry name" value="SUGAR KINASE"/>
    <property type="match status" value="1"/>
</dbReference>
<dbReference type="PROSITE" id="PS00584">
    <property type="entry name" value="PFKB_KINASES_2"/>
    <property type="match status" value="1"/>
</dbReference>
<dbReference type="GO" id="GO:0016301">
    <property type="term" value="F:kinase activity"/>
    <property type="evidence" value="ECO:0007669"/>
    <property type="project" value="UniProtKB-KW"/>
</dbReference>
<dbReference type="InterPro" id="IPR029056">
    <property type="entry name" value="Ribokinase-like"/>
</dbReference>
<feature type="domain" description="Carbohydrate kinase PfkB" evidence="3">
    <location>
        <begin position="28"/>
        <end position="229"/>
    </location>
</feature>
<dbReference type="Gene3D" id="3.40.1190.20">
    <property type="match status" value="1"/>
</dbReference>
<dbReference type="InterPro" id="IPR011611">
    <property type="entry name" value="PfkB_dom"/>
</dbReference>
<evidence type="ECO:0000256" key="2">
    <source>
        <dbReference type="ARBA" id="ARBA00022777"/>
    </source>
</evidence>
<protein>
    <recommendedName>
        <fullName evidence="3">Carbohydrate kinase PfkB domain-containing protein</fullName>
    </recommendedName>
</protein>
<dbReference type="Pfam" id="PF00294">
    <property type="entry name" value="PfkB"/>
    <property type="match status" value="2"/>
</dbReference>
<dbReference type="SUPFAM" id="SSF53613">
    <property type="entry name" value="Ribokinase-like"/>
    <property type="match status" value="1"/>
</dbReference>
<organism evidence="4">
    <name type="scientific">Mantoniella antarctica</name>
    <dbReference type="NCBI Taxonomy" id="81844"/>
    <lineage>
        <taxon>Eukaryota</taxon>
        <taxon>Viridiplantae</taxon>
        <taxon>Chlorophyta</taxon>
        <taxon>Mamiellophyceae</taxon>
        <taxon>Mamiellales</taxon>
        <taxon>Mamiellaceae</taxon>
        <taxon>Mantoniella</taxon>
    </lineage>
</organism>
<sequence length="365" mass="37296">MSHAAPVVKFAVMGDAFVDISVGPLDALPLPGGDVEVAGVSQGPGGSALNTAWHLAAQNVPCALHAAVGNDRMAQVLSTALQTESKVLDTRKTLAVMERETTATCVSMFGPYVDRTFISTYGAAKTVTVEQLLGVGGVDALDATHVHIGGFYVCKGLHAGLPEAVRRLKGREIKVSMDPNFDAAGEWTPAAMMSIVRGPSAVDVLMPSEVEACEITGKNTAEEALEVLLGSGISGDGGGEGGRSKAGGGVGLVVIKRGAMGVLAGDASGERWQVPACTVSRVLDTNGAGDAFNAGFLRVWARGGGVVAALHVGCAAAALAVQHEGAVGAWAPSCAAVDALTELEYGDKPWWQKGILACIGPRRLT</sequence>
<dbReference type="PANTHER" id="PTHR10584:SF166">
    <property type="entry name" value="RIBOKINASE"/>
    <property type="match status" value="1"/>
</dbReference>
<dbReference type="AlphaFoldDB" id="A0A7S0SVN6"/>
<name>A0A7S0SVN6_9CHLO</name>
<keyword evidence="1" id="KW-0808">Transferase</keyword>
<proteinExistence type="predicted"/>
<feature type="domain" description="Carbohydrate kinase PfkB" evidence="3">
    <location>
        <begin position="249"/>
        <end position="327"/>
    </location>
</feature>
<evidence type="ECO:0000313" key="4">
    <source>
        <dbReference type="EMBL" id="CAD8718108.1"/>
    </source>
</evidence>
<dbReference type="EMBL" id="HBFC01030568">
    <property type="protein sequence ID" value="CAD8718108.1"/>
    <property type="molecule type" value="Transcribed_RNA"/>
</dbReference>
<accession>A0A7S0SVN6</accession>
<keyword evidence="2" id="KW-0418">Kinase</keyword>
<reference evidence="4" key="1">
    <citation type="submission" date="2021-01" db="EMBL/GenBank/DDBJ databases">
        <authorList>
            <person name="Corre E."/>
            <person name="Pelletier E."/>
            <person name="Niang G."/>
            <person name="Scheremetjew M."/>
            <person name="Finn R."/>
            <person name="Kale V."/>
            <person name="Holt S."/>
            <person name="Cochrane G."/>
            <person name="Meng A."/>
            <person name="Brown T."/>
            <person name="Cohen L."/>
        </authorList>
    </citation>
    <scope>NUCLEOTIDE SEQUENCE</scope>
    <source>
        <strain evidence="4">SL-175</strain>
    </source>
</reference>
<evidence type="ECO:0000256" key="1">
    <source>
        <dbReference type="ARBA" id="ARBA00022679"/>
    </source>
</evidence>
<gene>
    <name evidence="4" type="ORF">MANT1106_LOCUS18127</name>
</gene>